<dbReference type="RefSeq" id="WP_190716648.1">
    <property type="nucleotide sequence ID" value="NZ_JACJST010000016.1"/>
</dbReference>
<accession>A0ABR8FKE7</accession>
<protein>
    <recommendedName>
        <fullName evidence="3">CpcD</fullName>
    </recommendedName>
</protein>
<proteinExistence type="predicted"/>
<name>A0ABR8FKE7_9NOST</name>
<organism evidence="1 2">
    <name type="scientific">Anabaena lutea FACHB-196</name>
    <dbReference type="NCBI Taxonomy" id="2692881"/>
    <lineage>
        <taxon>Bacteria</taxon>
        <taxon>Bacillati</taxon>
        <taxon>Cyanobacteriota</taxon>
        <taxon>Cyanophyceae</taxon>
        <taxon>Nostocales</taxon>
        <taxon>Nostocaceae</taxon>
        <taxon>Anabaena</taxon>
    </lineage>
</organism>
<dbReference type="Pfam" id="PF20065">
    <property type="entry name" value="DUF6464"/>
    <property type="match status" value="1"/>
</dbReference>
<evidence type="ECO:0008006" key="3">
    <source>
        <dbReference type="Google" id="ProtNLM"/>
    </source>
</evidence>
<comment type="caution">
    <text evidence="1">The sequence shown here is derived from an EMBL/GenBank/DDBJ whole genome shotgun (WGS) entry which is preliminary data.</text>
</comment>
<sequence length="120" mass="13735">MLRTLLLITIGFLPSLFSLWVIRRTQTRTRARTRQIALNYSQMQPYIRPVEGDRTPRSIGGDRYYLEGVGYLVGDISCQFNARSGYIRCAVNPSGPCQDCRHYEPKELASTAFSELKIEN</sequence>
<keyword evidence="2" id="KW-1185">Reference proteome</keyword>
<evidence type="ECO:0000313" key="2">
    <source>
        <dbReference type="Proteomes" id="UP000640531"/>
    </source>
</evidence>
<dbReference type="EMBL" id="JACJST010000016">
    <property type="protein sequence ID" value="MBD2569662.1"/>
    <property type="molecule type" value="Genomic_DNA"/>
</dbReference>
<dbReference type="InterPro" id="IPR045589">
    <property type="entry name" value="DUF6464"/>
</dbReference>
<reference evidence="1 2" key="1">
    <citation type="journal article" date="2020" name="ISME J.">
        <title>Comparative genomics reveals insights into cyanobacterial evolution and habitat adaptation.</title>
        <authorList>
            <person name="Chen M.Y."/>
            <person name="Teng W.K."/>
            <person name="Zhao L."/>
            <person name="Hu C.X."/>
            <person name="Zhou Y.K."/>
            <person name="Han B.P."/>
            <person name="Song L.R."/>
            <person name="Shu W.S."/>
        </authorList>
    </citation>
    <scope>NUCLEOTIDE SEQUENCE [LARGE SCALE GENOMIC DNA]</scope>
    <source>
        <strain evidence="1 2">FACHB-196</strain>
    </source>
</reference>
<gene>
    <name evidence="1" type="ORF">H6G59_17535</name>
</gene>
<evidence type="ECO:0000313" key="1">
    <source>
        <dbReference type="EMBL" id="MBD2569662.1"/>
    </source>
</evidence>
<dbReference type="Proteomes" id="UP000640531">
    <property type="component" value="Unassembled WGS sequence"/>
</dbReference>